<feature type="transmembrane region" description="Helical" evidence="1">
    <location>
        <begin position="162"/>
        <end position="179"/>
    </location>
</feature>
<keyword evidence="1" id="KW-0472">Membrane</keyword>
<feature type="transmembrane region" description="Helical" evidence="1">
    <location>
        <begin position="59"/>
        <end position="79"/>
    </location>
</feature>
<name>A0ABD1L7I1_9FABA</name>
<feature type="transmembrane region" description="Helical" evidence="1">
    <location>
        <begin position="20"/>
        <end position="47"/>
    </location>
</feature>
<dbReference type="AlphaFoldDB" id="A0ABD1L7I1"/>
<gene>
    <name evidence="2" type="ORF">Fmac_028446</name>
</gene>
<evidence type="ECO:0000313" key="3">
    <source>
        <dbReference type="Proteomes" id="UP001603857"/>
    </source>
</evidence>
<reference evidence="2 3" key="1">
    <citation type="submission" date="2024-08" db="EMBL/GenBank/DDBJ databases">
        <title>Insights into the chromosomal genome structure of Flemingia macrophylla.</title>
        <authorList>
            <person name="Ding Y."/>
            <person name="Zhao Y."/>
            <person name="Bi W."/>
            <person name="Wu M."/>
            <person name="Zhao G."/>
            <person name="Gong Y."/>
            <person name="Li W."/>
            <person name="Zhang P."/>
        </authorList>
    </citation>
    <scope>NUCLEOTIDE SEQUENCE [LARGE SCALE GENOMIC DNA]</scope>
    <source>
        <strain evidence="2">DYQJB</strain>
        <tissue evidence="2">Leaf</tissue>
    </source>
</reference>
<comment type="caution">
    <text evidence="2">The sequence shown here is derived from an EMBL/GenBank/DDBJ whole genome shotgun (WGS) entry which is preliminary data.</text>
</comment>
<proteinExistence type="predicted"/>
<keyword evidence="1" id="KW-0812">Transmembrane</keyword>
<evidence type="ECO:0000313" key="2">
    <source>
        <dbReference type="EMBL" id="KAL2319477.1"/>
    </source>
</evidence>
<keyword evidence="1" id="KW-1133">Transmembrane helix</keyword>
<feature type="transmembrane region" description="Helical" evidence="1">
    <location>
        <begin position="191"/>
        <end position="209"/>
    </location>
</feature>
<dbReference type="EMBL" id="JBGMDY010000010">
    <property type="protein sequence ID" value="KAL2319477.1"/>
    <property type="molecule type" value="Genomic_DNA"/>
</dbReference>
<dbReference type="Proteomes" id="UP001603857">
    <property type="component" value="Unassembled WGS sequence"/>
</dbReference>
<accession>A0ABD1L7I1</accession>
<evidence type="ECO:0000256" key="1">
    <source>
        <dbReference type="SAM" id="Phobius"/>
    </source>
</evidence>
<organism evidence="2 3">
    <name type="scientific">Flemingia macrophylla</name>
    <dbReference type="NCBI Taxonomy" id="520843"/>
    <lineage>
        <taxon>Eukaryota</taxon>
        <taxon>Viridiplantae</taxon>
        <taxon>Streptophyta</taxon>
        <taxon>Embryophyta</taxon>
        <taxon>Tracheophyta</taxon>
        <taxon>Spermatophyta</taxon>
        <taxon>Magnoliopsida</taxon>
        <taxon>eudicotyledons</taxon>
        <taxon>Gunneridae</taxon>
        <taxon>Pentapetalae</taxon>
        <taxon>rosids</taxon>
        <taxon>fabids</taxon>
        <taxon>Fabales</taxon>
        <taxon>Fabaceae</taxon>
        <taxon>Papilionoideae</taxon>
        <taxon>50 kb inversion clade</taxon>
        <taxon>NPAAA clade</taxon>
        <taxon>indigoferoid/millettioid clade</taxon>
        <taxon>Phaseoleae</taxon>
        <taxon>Flemingia</taxon>
    </lineage>
</organism>
<protein>
    <submittedName>
        <fullName evidence="2">Uncharacterized protein</fullName>
    </submittedName>
</protein>
<feature type="transmembrane region" description="Helical" evidence="1">
    <location>
        <begin position="85"/>
        <end position="107"/>
    </location>
</feature>
<sequence>MVHLFGHWRFSAIILVSEPFSSIVCFLCCLCFPFLCPFWCHTVYFLLDLLPYDLLFDPSIYVLLRFMASLIHALNLWFVLAILKFFLPVFFFLFVSLLSFLFEHLVLSLKFHRKCLTILLSRFCLKKTKKKKNKHEENLFTLFLVSHYLKLLFIILGHFILSFIFVMLLVSAYHLCFLLRVQHILFHMHTSFGLLVILFPCAFVSSFSAF</sequence>
<keyword evidence="3" id="KW-1185">Reference proteome</keyword>